<reference evidence="1" key="1">
    <citation type="submission" date="2023-04" db="EMBL/GenBank/DDBJ databases">
        <title>A chromosome-level genome assembly of the parasitoid wasp Eretmocerus hayati.</title>
        <authorList>
            <person name="Zhong Y."/>
            <person name="Liu S."/>
            <person name="Liu Y."/>
        </authorList>
    </citation>
    <scope>NUCLEOTIDE SEQUENCE</scope>
    <source>
        <strain evidence="1">ZJU_SS_LIU_2023</strain>
    </source>
</reference>
<organism evidence="1 2">
    <name type="scientific">Eretmocerus hayati</name>
    <dbReference type="NCBI Taxonomy" id="131215"/>
    <lineage>
        <taxon>Eukaryota</taxon>
        <taxon>Metazoa</taxon>
        <taxon>Ecdysozoa</taxon>
        <taxon>Arthropoda</taxon>
        <taxon>Hexapoda</taxon>
        <taxon>Insecta</taxon>
        <taxon>Pterygota</taxon>
        <taxon>Neoptera</taxon>
        <taxon>Endopterygota</taxon>
        <taxon>Hymenoptera</taxon>
        <taxon>Apocrita</taxon>
        <taxon>Proctotrupomorpha</taxon>
        <taxon>Chalcidoidea</taxon>
        <taxon>Aphelinidae</taxon>
        <taxon>Aphelininae</taxon>
        <taxon>Eretmocerus</taxon>
    </lineage>
</organism>
<name>A0ACC2PL81_9HYME</name>
<accession>A0ACC2PL81</accession>
<evidence type="ECO:0000313" key="1">
    <source>
        <dbReference type="EMBL" id="KAJ8684246.1"/>
    </source>
</evidence>
<dbReference type="EMBL" id="CM056741">
    <property type="protein sequence ID" value="KAJ8684246.1"/>
    <property type="molecule type" value="Genomic_DNA"/>
</dbReference>
<protein>
    <submittedName>
        <fullName evidence="1">Uncharacterized protein</fullName>
    </submittedName>
</protein>
<proteinExistence type="predicted"/>
<gene>
    <name evidence="1" type="ORF">QAD02_020038</name>
</gene>
<sequence>MQYSPVDQKSSLEACESNVPRTVLLHYESSEVLPIGTAQDDLEGHECAGVAAGFDMPSARSAHISPTVTRCGRGYGGVRAKFVVGWEPIKLQSRASSSSPRLDAHAAHGARIPPTPRRRNRWNIYTFAYHDI</sequence>
<dbReference type="Proteomes" id="UP001239111">
    <property type="component" value="Chromosome 1"/>
</dbReference>
<keyword evidence="2" id="KW-1185">Reference proteome</keyword>
<evidence type="ECO:0000313" key="2">
    <source>
        <dbReference type="Proteomes" id="UP001239111"/>
    </source>
</evidence>
<comment type="caution">
    <text evidence="1">The sequence shown here is derived from an EMBL/GenBank/DDBJ whole genome shotgun (WGS) entry which is preliminary data.</text>
</comment>